<protein>
    <recommendedName>
        <fullName evidence="1">Defective in cullin neddylation protein</fullName>
    </recommendedName>
</protein>
<dbReference type="PANTHER" id="PTHR12281">
    <property type="entry name" value="RP42 RELATED"/>
    <property type="match status" value="1"/>
</dbReference>
<feature type="compositionally biased region" description="Low complexity" evidence="2">
    <location>
        <begin position="13"/>
        <end position="42"/>
    </location>
</feature>
<dbReference type="GO" id="GO:0031624">
    <property type="term" value="F:ubiquitin conjugating enzyme binding"/>
    <property type="evidence" value="ECO:0007669"/>
    <property type="project" value="TreeGrafter"/>
</dbReference>
<feature type="region of interest" description="Disordered" evidence="2">
    <location>
        <begin position="1"/>
        <end position="158"/>
    </location>
</feature>
<evidence type="ECO:0000313" key="5">
    <source>
        <dbReference type="Proteomes" id="UP000001861"/>
    </source>
</evidence>
<evidence type="ECO:0000259" key="3">
    <source>
        <dbReference type="PROSITE" id="PS51229"/>
    </source>
</evidence>
<dbReference type="PROSITE" id="PS51229">
    <property type="entry name" value="DCUN1"/>
    <property type="match status" value="1"/>
</dbReference>
<keyword evidence="5" id="KW-1185">Reference proteome</keyword>
<dbReference type="GO" id="GO:0045116">
    <property type="term" value="P:protein neddylation"/>
    <property type="evidence" value="ECO:0007669"/>
    <property type="project" value="TreeGrafter"/>
</dbReference>
<feature type="domain" description="DCUN1" evidence="3">
    <location>
        <begin position="157"/>
        <end position="395"/>
    </location>
</feature>
<dbReference type="Gene3D" id="1.10.238.10">
    <property type="entry name" value="EF-hand"/>
    <property type="match status" value="1"/>
</dbReference>
<evidence type="ECO:0000256" key="2">
    <source>
        <dbReference type="SAM" id="MobiDB-lite"/>
    </source>
</evidence>
<dbReference type="VEuPathDB" id="FungiDB:CC1G_11520"/>
<dbReference type="InParanoid" id="A8NHC2"/>
<comment type="caution">
    <text evidence="4">The sequence shown here is derived from an EMBL/GenBank/DDBJ whole genome shotgun (WGS) entry which is preliminary data.</text>
</comment>
<organism evidence="4 5">
    <name type="scientific">Coprinopsis cinerea (strain Okayama-7 / 130 / ATCC MYA-4618 / FGSC 9003)</name>
    <name type="common">Inky cap fungus</name>
    <name type="synonym">Hormographiella aspergillata</name>
    <dbReference type="NCBI Taxonomy" id="240176"/>
    <lineage>
        <taxon>Eukaryota</taxon>
        <taxon>Fungi</taxon>
        <taxon>Dikarya</taxon>
        <taxon>Basidiomycota</taxon>
        <taxon>Agaricomycotina</taxon>
        <taxon>Agaricomycetes</taxon>
        <taxon>Agaricomycetidae</taxon>
        <taxon>Agaricales</taxon>
        <taxon>Agaricineae</taxon>
        <taxon>Psathyrellaceae</taxon>
        <taxon>Coprinopsis</taxon>
    </lineage>
</organism>
<dbReference type="AlphaFoldDB" id="A8NHC2"/>
<feature type="compositionally biased region" description="Low complexity" evidence="2">
    <location>
        <begin position="127"/>
        <end position="138"/>
    </location>
</feature>
<dbReference type="OrthoDB" id="27198at2759"/>
<dbReference type="OMA" id="AWQVEAK"/>
<dbReference type="RefSeq" id="XP_001833735.2">
    <property type="nucleotide sequence ID" value="XM_001833683.2"/>
</dbReference>
<dbReference type="InterPro" id="IPR042460">
    <property type="entry name" value="DCN1-like_PONY"/>
</dbReference>
<dbReference type="GO" id="GO:0097602">
    <property type="term" value="F:cullin family protein binding"/>
    <property type="evidence" value="ECO:0007669"/>
    <property type="project" value="TreeGrafter"/>
</dbReference>
<dbReference type="GO" id="GO:0000151">
    <property type="term" value="C:ubiquitin ligase complex"/>
    <property type="evidence" value="ECO:0007669"/>
    <property type="project" value="TreeGrafter"/>
</dbReference>
<feature type="compositionally biased region" description="Polar residues" evidence="2">
    <location>
        <begin position="111"/>
        <end position="126"/>
    </location>
</feature>
<comment type="function">
    <text evidence="1">Neddylation of cullins play an essential role in the regulation of SCF-type complexes activity.</text>
</comment>
<dbReference type="InterPro" id="IPR014764">
    <property type="entry name" value="DCN-prot"/>
</dbReference>
<name>A8NHC2_COPC7</name>
<dbReference type="Pfam" id="PF03556">
    <property type="entry name" value="Cullin_binding"/>
    <property type="match status" value="1"/>
</dbReference>
<gene>
    <name evidence="4" type="ORF">CC1G_11520</name>
</gene>
<evidence type="ECO:0000313" key="4">
    <source>
        <dbReference type="EMBL" id="EAU88097.2"/>
    </source>
</evidence>
<dbReference type="KEGG" id="cci:CC1G_11520"/>
<dbReference type="HOGENOM" id="CLU_047042_3_2_1"/>
<dbReference type="STRING" id="240176.A8NHC2"/>
<accession>A8NHC2</accession>
<dbReference type="EMBL" id="AACS02000002">
    <property type="protein sequence ID" value="EAU88097.2"/>
    <property type="molecule type" value="Genomic_DNA"/>
</dbReference>
<dbReference type="eggNOG" id="KOG3077">
    <property type="taxonomic scope" value="Eukaryota"/>
</dbReference>
<dbReference type="Proteomes" id="UP000001861">
    <property type="component" value="Unassembled WGS sequence"/>
</dbReference>
<proteinExistence type="predicted"/>
<sequence>MPPKRKRVEDGASAEATTSTRSTRSSTRNKTAAAEPAPAPAKQTKKTKAAAALESGTTVTEEEPATKRKRTTKAATNGGEKPATKRGRKKAEASEDEPSVVVSPNFHKVDSIQSRPSHHSLSTNVSQQQTVQPQTPKKTAPPPPKPAKTASDKPEPYSPQRSLELFAQYADSDAPDVIGPEGFEQLFTDAEIPMDGALPLIFAWQMNAAEMAKISKEEWVKGTESLKYGTYPFSPRSVIDLAILAVRISSLKALSIALNDLQNLLISKLPPLKKPTKSDQEPYDRTNYYSYAHNSESSFQKFYSYCFVLAKPQGSRNIDMETSTAFWSVLLMPRYPIMQEVVEFINSKKDTYRATNKDLWSMMLEFCQTVKPTLEDYETDGAWPTLLDDFVLWKKTDGGAQPNGTG</sequence>
<reference evidence="4 5" key="1">
    <citation type="journal article" date="2010" name="Proc. Natl. Acad. Sci. U.S.A.">
        <title>Insights into evolution of multicellular fungi from the assembled chromosomes of the mushroom Coprinopsis cinerea (Coprinus cinereus).</title>
        <authorList>
            <person name="Stajich J.E."/>
            <person name="Wilke S.K."/>
            <person name="Ahren D."/>
            <person name="Au C.H."/>
            <person name="Birren B.W."/>
            <person name="Borodovsky M."/>
            <person name="Burns C."/>
            <person name="Canback B."/>
            <person name="Casselton L.A."/>
            <person name="Cheng C.K."/>
            <person name="Deng J."/>
            <person name="Dietrich F.S."/>
            <person name="Fargo D.C."/>
            <person name="Farman M.L."/>
            <person name="Gathman A.C."/>
            <person name="Goldberg J."/>
            <person name="Guigo R."/>
            <person name="Hoegger P.J."/>
            <person name="Hooker J.B."/>
            <person name="Huggins A."/>
            <person name="James T.Y."/>
            <person name="Kamada T."/>
            <person name="Kilaru S."/>
            <person name="Kodira C."/>
            <person name="Kues U."/>
            <person name="Kupfer D."/>
            <person name="Kwan H.S."/>
            <person name="Lomsadze A."/>
            <person name="Li W."/>
            <person name="Lilly W.W."/>
            <person name="Ma L.J."/>
            <person name="Mackey A.J."/>
            <person name="Manning G."/>
            <person name="Martin F."/>
            <person name="Muraguchi H."/>
            <person name="Natvig D.O."/>
            <person name="Palmerini H."/>
            <person name="Ramesh M.A."/>
            <person name="Rehmeyer C.J."/>
            <person name="Roe B.A."/>
            <person name="Shenoy N."/>
            <person name="Stanke M."/>
            <person name="Ter-Hovhannisyan V."/>
            <person name="Tunlid A."/>
            <person name="Velagapudi R."/>
            <person name="Vision T.J."/>
            <person name="Zeng Q."/>
            <person name="Zolan M.E."/>
            <person name="Pukkila P.J."/>
        </authorList>
    </citation>
    <scope>NUCLEOTIDE SEQUENCE [LARGE SCALE GENOMIC DNA]</scope>
    <source>
        <strain evidence="5">Okayama-7 / 130 / ATCC MYA-4618 / FGSC 9003</strain>
    </source>
</reference>
<dbReference type="GO" id="GO:0032182">
    <property type="term" value="F:ubiquitin-like protein binding"/>
    <property type="evidence" value="ECO:0007669"/>
    <property type="project" value="TreeGrafter"/>
</dbReference>
<dbReference type="GeneID" id="6010235"/>
<dbReference type="InterPro" id="IPR005176">
    <property type="entry name" value="PONY_dom"/>
</dbReference>
<evidence type="ECO:0000256" key="1">
    <source>
        <dbReference type="RuleBase" id="RU410713"/>
    </source>
</evidence>
<dbReference type="Gene3D" id="1.10.238.200">
    <property type="entry name" value="Cullin, PONY binding domain"/>
    <property type="match status" value="1"/>
</dbReference>